<evidence type="ECO:0000313" key="5">
    <source>
        <dbReference type="EMBL" id="OGL72662.1"/>
    </source>
</evidence>
<accession>A0A1F7U344</accession>
<dbReference type="Proteomes" id="UP000176303">
    <property type="component" value="Unassembled WGS sequence"/>
</dbReference>
<evidence type="ECO:0000259" key="4">
    <source>
        <dbReference type="PROSITE" id="PS00662"/>
    </source>
</evidence>
<evidence type="ECO:0000256" key="3">
    <source>
        <dbReference type="ARBA" id="ARBA00022840"/>
    </source>
</evidence>
<comment type="similarity">
    <text evidence="1">Belongs to the GSP E family.</text>
</comment>
<dbReference type="GO" id="GO:0005524">
    <property type="term" value="F:ATP binding"/>
    <property type="evidence" value="ECO:0007669"/>
    <property type="project" value="UniProtKB-KW"/>
</dbReference>
<comment type="caution">
    <text evidence="5">The sequence shown here is derived from an EMBL/GenBank/DDBJ whole genome shotgun (WGS) entry which is preliminary data.</text>
</comment>
<protein>
    <recommendedName>
        <fullName evidence="4">Bacterial type II secretion system protein E domain-containing protein</fullName>
    </recommendedName>
</protein>
<dbReference type="InterPro" id="IPR027417">
    <property type="entry name" value="P-loop_NTPase"/>
</dbReference>
<keyword evidence="2" id="KW-0547">Nucleotide-binding</keyword>
<feature type="domain" description="Bacterial type II secretion system protein E" evidence="4">
    <location>
        <begin position="240"/>
        <end position="254"/>
    </location>
</feature>
<dbReference type="GO" id="GO:0005886">
    <property type="term" value="C:plasma membrane"/>
    <property type="evidence" value="ECO:0007669"/>
    <property type="project" value="TreeGrafter"/>
</dbReference>
<name>A0A1F7U344_9BACT</name>
<organism evidence="5 6">
    <name type="scientific">Candidatus Uhrbacteria bacterium RIFCSPHIGHO2_02_FULL_57_19</name>
    <dbReference type="NCBI Taxonomy" id="1802391"/>
    <lineage>
        <taxon>Bacteria</taxon>
        <taxon>Candidatus Uhriibacteriota</taxon>
    </lineage>
</organism>
<dbReference type="GO" id="GO:0016887">
    <property type="term" value="F:ATP hydrolysis activity"/>
    <property type="evidence" value="ECO:0007669"/>
    <property type="project" value="TreeGrafter"/>
</dbReference>
<dbReference type="Gene3D" id="3.30.450.90">
    <property type="match status" value="1"/>
</dbReference>
<evidence type="ECO:0000313" key="6">
    <source>
        <dbReference type="Proteomes" id="UP000176303"/>
    </source>
</evidence>
<dbReference type="STRING" id="1802391.A3D72_00670"/>
<evidence type="ECO:0000256" key="1">
    <source>
        <dbReference type="ARBA" id="ARBA00006611"/>
    </source>
</evidence>
<dbReference type="PANTHER" id="PTHR30258">
    <property type="entry name" value="TYPE II SECRETION SYSTEM PROTEIN GSPE-RELATED"/>
    <property type="match status" value="1"/>
</dbReference>
<proteinExistence type="inferred from homology"/>
<dbReference type="Pfam" id="PF00437">
    <property type="entry name" value="T2SSE"/>
    <property type="match status" value="1"/>
</dbReference>
<sequence length="432" mass="47448">MPVIKKIVKGVTIPEADLQKFQKEVKSFKDLQTRVTGVPVTEVVTLLIASGMNSDASDIHVEAGESGIVVRFRLDGVLNVVATLPADLWPKVISRIKLLSALKLNITDRPQDGRFTIFLTNDKIDVRVSTIPTAYGESVVMRLLRGKVSAAKFENLGLRGRAFEILAKEIERPNGMIITTGPTGSGKTTTLYGILLKLNSPETKIITLEDPVEYKLEGINQSQIDHSKEYTFAKGLRSILRQDPDVIMVGEMRDLETSETAIQAALTGHLVLSTIHTNSASGAVPRFLSMGVKPFLLAPALNAVIGQRLVRKICQECKIEDKLASETMERVKELLGAISEKSGEKVDLKKLKFWKGSGCQMCGNLGFKGRVGIYEIMQMTKEIEKVILSGEISEYKMQELAVENGMVTMVQDGLLKALDGITSVDEVFRTAE</sequence>
<reference evidence="5 6" key="1">
    <citation type="journal article" date="2016" name="Nat. Commun.">
        <title>Thousands of microbial genomes shed light on interconnected biogeochemical processes in an aquifer system.</title>
        <authorList>
            <person name="Anantharaman K."/>
            <person name="Brown C.T."/>
            <person name="Hug L.A."/>
            <person name="Sharon I."/>
            <person name="Castelle C.J."/>
            <person name="Probst A.J."/>
            <person name="Thomas B.C."/>
            <person name="Singh A."/>
            <person name="Wilkins M.J."/>
            <person name="Karaoz U."/>
            <person name="Brodie E.L."/>
            <person name="Williams K.H."/>
            <person name="Hubbard S.S."/>
            <person name="Banfield J.F."/>
        </authorList>
    </citation>
    <scope>NUCLEOTIDE SEQUENCE [LARGE SCALE GENOMIC DNA]</scope>
</reference>
<dbReference type="InterPro" id="IPR001482">
    <property type="entry name" value="T2SS/T4SS_dom"/>
</dbReference>
<dbReference type="PROSITE" id="PS00662">
    <property type="entry name" value="T2SP_E"/>
    <property type="match status" value="1"/>
</dbReference>
<dbReference type="Gene3D" id="3.40.50.300">
    <property type="entry name" value="P-loop containing nucleotide triphosphate hydrolases"/>
    <property type="match status" value="1"/>
</dbReference>
<dbReference type="EMBL" id="MGDZ01000055">
    <property type="protein sequence ID" value="OGL72662.1"/>
    <property type="molecule type" value="Genomic_DNA"/>
</dbReference>
<dbReference type="CDD" id="cd01129">
    <property type="entry name" value="PulE-GspE-like"/>
    <property type="match status" value="1"/>
</dbReference>
<gene>
    <name evidence="5" type="ORF">A3D72_00670</name>
</gene>
<keyword evidence="3" id="KW-0067">ATP-binding</keyword>
<evidence type="ECO:0000256" key="2">
    <source>
        <dbReference type="ARBA" id="ARBA00022741"/>
    </source>
</evidence>
<dbReference type="AlphaFoldDB" id="A0A1F7U344"/>
<dbReference type="PANTHER" id="PTHR30258:SF1">
    <property type="entry name" value="PROTEIN TRANSPORT PROTEIN HOFB HOMOLOG"/>
    <property type="match status" value="1"/>
</dbReference>
<dbReference type="FunFam" id="3.40.50.300:FF:000398">
    <property type="entry name" value="Type IV pilus assembly ATPase PilB"/>
    <property type="match status" value="1"/>
</dbReference>
<dbReference type="SUPFAM" id="SSF52540">
    <property type="entry name" value="P-loop containing nucleoside triphosphate hydrolases"/>
    <property type="match status" value="1"/>
</dbReference>